<dbReference type="InterPro" id="IPR011701">
    <property type="entry name" value="MFS"/>
</dbReference>
<evidence type="ECO:0000256" key="8">
    <source>
        <dbReference type="SAM" id="Phobius"/>
    </source>
</evidence>
<dbReference type="InterPro" id="IPR036259">
    <property type="entry name" value="MFS_trans_sf"/>
</dbReference>
<proteinExistence type="predicted"/>
<evidence type="ECO:0000313" key="10">
    <source>
        <dbReference type="EMBL" id="GAA3019526.1"/>
    </source>
</evidence>
<evidence type="ECO:0000256" key="6">
    <source>
        <dbReference type="ARBA" id="ARBA00023136"/>
    </source>
</evidence>
<feature type="transmembrane region" description="Helical" evidence="8">
    <location>
        <begin position="454"/>
        <end position="472"/>
    </location>
</feature>
<evidence type="ECO:0000256" key="3">
    <source>
        <dbReference type="ARBA" id="ARBA00022475"/>
    </source>
</evidence>
<feature type="region of interest" description="Disordered" evidence="7">
    <location>
        <begin position="1"/>
        <end position="54"/>
    </location>
</feature>
<dbReference type="Gene3D" id="1.20.1250.20">
    <property type="entry name" value="MFS general substrate transporter like domains"/>
    <property type="match status" value="1"/>
</dbReference>
<organism evidence="10 11">
    <name type="scientific">Streptosporangium longisporum</name>
    <dbReference type="NCBI Taxonomy" id="46187"/>
    <lineage>
        <taxon>Bacteria</taxon>
        <taxon>Bacillati</taxon>
        <taxon>Actinomycetota</taxon>
        <taxon>Actinomycetes</taxon>
        <taxon>Streptosporangiales</taxon>
        <taxon>Streptosporangiaceae</taxon>
        <taxon>Streptosporangium</taxon>
    </lineage>
</organism>
<sequence length="712" mass="75659">MGVQRSRRWPRRRAGKQDRKRGGEQDRERGGEQIPKGTRERAGKQTRKGIRERTPERAGSVGFVIGALMLGMLLASLDQTIVSTALPTIVGDLGGLAELSWVVTAYILASTVSTPLWGKLGDQYGRKGLFQASIVVFLIGSVLCGQARGMGELIAFRGLQGLGGGGLIVLSQAIVADVVPARERGRYQGFFGAVFAVSSVAGPLLGGLFVDHLSWRWVFYVNLPLGAVALAVVARALPPSGERTRHTIDYLGIVLLGGAAACLILVTTWGGTTYPWGHPAILGPAVAAVVLLTLWWRAEHRAPEPVMPPRLFRIRTFNVASLIGFLVGFAMFGPLTYMPLFLQVVQGVSATTSGLHLLPMMAGLLVTSITGGMVISRTGRYRAFPIAGGAITAVGLYLLSYVNPDISALQLSLSLLVLGVGLGLVMQVLVLAVQNAVGFEDLGVATSGATFFRTIGGSFGVAVAGAIFSSGLGNSLERLSRTAGLPPGLAETVQADPTAVRRLPPETATAFLDAYSGAIAQVFLYSVPMALVAFAVAWLLPETPLRETTKVTDPGDCYGAVPVERSSLGEVERGLWRLADADMRADYYRRLGEATGMDVSPGSVWLVTRLASCGPQAGADLATRAGVTVEEGRPYADALVERGLVRRSGDGKVLELTDEGERTAGRLVQEARDGLARLVDDWNPAEHPRLRELLDRLPRELLGSAADRPPGR</sequence>
<feature type="transmembrane region" description="Helical" evidence="8">
    <location>
        <begin position="408"/>
        <end position="433"/>
    </location>
</feature>
<feature type="transmembrane region" description="Helical" evidence="8">
    <location>
        <begin position="317"/>
        <end position="337"/>
    </location>
</feature>
<feature type="transmembrane region" description="Helical" evidence="8">
    <location>
        <begin position="518"/>
        <end position="540"/>
    </location>
</feature>
<comment type="caution">
    <text evidence="10">The sequence shown here is derived from an EMBL/GenBank/DDBJ whole genome shotgun (WGS) entry which is preliminary data.</text>
</comment>
<feature type="transmembrane region" description="Helical" evidence="8">
    <location>
        <begin position="383"/>
        <end position="402"/>
    </location>
</feature>
<keyword evidence="4 8" id="KW-0812">Transmembrane</keyword>
<feature type="transmembrane region" description="Helical" evidence="8">
    <location>
        <begin position="357"/>
        <end position="376"/>
    </location>
</feature>
<evidence type="ECO:0000259" key="9">
    <source>
        <dbReference type="PROSITE" id="PS50850"/>
    </source>
</evidence>
<dbReference type="SUPFAM" id="SSF46785">
    <property type="entry name" value="Winged helix' DNA-binding domain"/>
    <property type="match status" value="1"/>
</dbReference>
<keyword evidence="11" id="KW-1185">Reference proteome</keyword>
<feature type="domain" description="Major facilitator superfamily (MFS) profile" evidence="9">
    <location>
        <begin position="64"/>
        <end position="544"/>
    </location>
</feature>
<dbReference type="Pfam" id="PF07690">
    <property type="entry name" value="MFS_1"/>
    <property type="match status" value="1"/>
</dbReference>
<name>A0ABN3Y5D2_9ACTN</name>
<evidence type="ECO:0000256" key="4">
    <source>
        <dbReference type="ARBA" id="ARBA00022692"/>
    </source>
</evidence>
<dbReference type="SUPFAM" id="SSF103473">
    <property type="entry name" value="MFS general substrate transporter"/>
    <property type="match status" value="1"/>
</dbReference>
<dbReference type="InterPro" id="IPR036390">
    <property type="entry name" value="WH_DNA-bd_sf"/>
</dbReference>
<feature type="compositionally biased region" description="Basic residues" evidence="7">
    <location>
        <begin position="1"/>
        <end position="14"/>
    </location>
</feature>
<evidence type="ECO:0000313" key="11">
    <source>
        <dbReference type="Proteomes" id="UP001499930"/>
    </source>
</evidence>
<dbReference type="Proteomes" id="UP001499930">
    <property type="component" value="Unassembled WGS sequence"/>
</dbReference>
<feature type="transmembrane region" description="Helical" evidence="8">
    <location>
        <begin position="154"/>
        <end position="175"/>
    </location>
</feature>
<dbReference type="PANTHER" id="PTHR23501:SF197">
    <property type="entry name" value="COMD"/>
    <property type="match status" value="1"/>
</dbReference>
<dbReference type="Gene3D" id="1.10.10.10">
    <property type="entry name" value="Winged helix-like DNA-binding domain superfamily/Winged helix DNA-binding domain"/>
    <property type="match status" value="1"/>
</dbReference>
<evidence type="ECO:0000256" key="1">
    <source>
        <dbReference type="ARBA" id="ARBA00004651"/>
    </source>
</evidence>
<keyword evidence="6 8" id="KW-0472">Membrane</keyword>
<feature type="transmembrane region" description="Helical" evidence="8">
    <location>
        <begin position="58"/>
        <end position="77"/>
    </location>
</feature>
<dbReference type="InterPro" id="IPR020846">
    <property type="entry name" value="MFS_dom"/>
</dbReference>
<dbReference type="PRINTS" id="PR01036">
    <property type="entry name" value="TCRTETB"/>
</dbReference>
<dbReference type="EMBL" id="BAAAWD010000014">
    <property type="protein sequence ID" value="GAA3019526.1"/>
    <property type="molecule type" value="Genomic_DNA"/>
</dbReference>
<feature type="transmembrane region" description="Helical" evidence="8">
    <location>
        <begin position="250"/>
        <end position="270"/>
    </location>
</feature>
<feature type="transmembrane region" description="Helical" evidence="8">
    <location>
        <begin position="187"/>
        <end position="205"/>
    </location>
</feature>
<accession>A0ABN3Y5D2</accession>
<evidence type="ECO:0000256" key="7">
    <source>
        <dbReference type="SAM" id="MobiDB-lite"/>
    </source>
</evidence>
<dbReference type="PROSITE" id="PS50850">
    <property type="entry name" value="MFS"/>
    <property type="match status" value="1"/>
</dbReference>
<dbReference type="NCBIfam" id="TIGR00711">
    <property type="entry name" value="efflux_EmrB"/>
    <property type="match status" value="1"/>
</dbReference>
<dbReference type="PANTHER" id="PTHR23501">
    <property type="entry name" value="MAJOR FACILITATOR SUPERFAMILY"/>
    <property type="match status" value="1"/>
</dbReference>
<reference evidence="10 11" key="1">
    <citation type="journal article" date="2019" name="Int. J. Syst. Evol. Microbiol.">
        <title>The Global Catalogue of Microorganisms (GCM) 10K type strain sequencing project: providing services to taxonomists for standard genome sequencing and annotation.</title>
        <authorList>
            <consortium name="The Broad Institute Genomics Platform"/>
            <consortium name="The Broad Institute Genome Sequencing Center for Infectious Disease"/>
            <person name="Wu L."/>
            <person name="Ma J."/>
        </authorList>
    </citation>
    <scope>NUCLEOTIDE SEQUENCE [LARGE SCALE GENOMIC DNA]</scope>
    <source>
        <strain evidence="10 11">JCM 3106</strain>
    </source>
</reference>
<gene>
    <name evidence="10" type="ORF">GCM10017559_49620</name>
</gene>
<dbReference type="Gene3D" id="1.20.1720.10">
    <property type="entry name" value="Multidrug resistance protein D"/>
    <property type="match status" value="1"/>
</dbReference>
<feature type="transmembrane region" description="Helical" evidence="8">
    <location>
        <begin position="276"/>
        <end position="296"/>
    </location>
</feature>
<keyword evidence="2" id="KW-0813">Transport</keyword>
<protein>
    <submittedName>
        <fullName evidence="10">MFS transporter</fullName>
    </submittedName>
</protein>
<comment type="subcellular location">
    <subcellularLocation>
        <location evidence="1">Cell membrane</location>
        <topology evidence="1">Multi-pass membrane protein</topology>
    </subcellularLocation>
</comment>
<dbReference type="InterPro" id="IPR036388">
    <property type="entry name" value="WH-like_DNA-bd_sf"/>
</dbReference>
<evidence type="ECO:0000256" key="5">
    <source>
        <dbReference type="ARBA" id="ARBA00022989"/>
    </source>
</evidence>
<feature type="transmembrane region" description="Helical" evidence="8">
    <location>
        <begin position="217"/>
        <end position="238"/>
    </location>
</feature>
<evidence type="ECO:0000256" key="2">
    <source>
        <dbReference type="ARBA" id="ARBA00022448"/>
    </source>
</evidence>
<feature type="transmembrane region" description="Helical" evidence="8">
    <location>
        <begin position="97"/>
        <end position="117"/>
    </location>
</feature>
<dbReference type="CDD" id="cd17502">
    <property type="entry name" value="MFS_Azr1_MDR_like"/>
    <property type="match status" value="1"/>
</dbReference>
<keyword evidence="5 8" id="KW-1133">Transmembrane helix</keyword>
<feature type="compositionally biased region" description="Basic and acidic residues" evidence="7">
    <location>
        <begin position="15"/>
        <end position="54"/>
    </location>
</feature>
<feature type="transmembrane region" description="Helical" evidence="8">
    <location>
        <begin position="129"/>
        <end position="148"/>
    </location>
</feature>
<dbReference type="InterPro" id="IPR004638">
    <property type="entry name" value="EmrB-like"/>
</dbReference>
<keyword evidence="3" id="KW-1003">Cell membrane</keyword>